<reference evidence="1" key="1">
    <citation type="journal article" date="2020" name="Nature">
        <title>Giant virus diversity and host interactions through global metagenomics.</title>
        <authorList>
            <person name="Schulz F."/>
            <person name="Roux S."/>
            <person name="Paez-Espino D."/>
            <person name="Jungbluth S."/>
            <person name="Walsh D.A."/>
            <person name="Denef V.J."/>
            <person name="McMahon K.D."/>
            <person name="Konstantinidis K.T."/>
            <person name="Eloe-Fadrosh E.A."/>
            <person name="Kyrpides N.C."/>
            <person name="Woyke T."/>
        </authorList>
    </citation>
    <scope>NUCLEOTIDE SEQUENCE</scope>
    <source>
        <strain evidence="1">GVMAG-S-ERX555907-63</strain>
    </source>
</reference>
<accession>A0A6C0L0S9</accession>
<sequence length="99" mass="11800">MLTGYYYDPKHGGCLRKISKIDENSFKIIGAYGNDEPNTNKKWTAIMKKTKKRDEYLVDFSGKKHVNHGSYISKWVNKDRVLKWEDGNTWVLMYDWYLK</sequence>
<protein>
    <submittedName>
        <fullName evidence="1">Uncharacterized protein</fullName>
    </submittedName>
</protein>
<dbReference type="EMBL" id="MN741021">
    <property type="protein sequence ID" value="QHU23026.1"/>
    <property type="molecule type" value="Genomic_DNA"/>
</dbReference>
<organism evidence="1">
    <name type="scientific">viral metagenome</name>
    <dbReference type="NCBI Taxonomy" id="1070528"/>
    <lineage>
        <taxon>unclassified sequences</taxon>
        <taxon>metagenomes</taxon>
        <taxon>organismal metagenomes</taxon>
    </lineage>
</organism>
<evidence type="ECO:0000313" key="1">
    <source>
        <dbReference type="EMBL" id="QHU23026.1"/>
    </source>
</evidence>
<name>A0A6C0L0S9_9ZZZZ</name>
<proteinExistence type="predicted"/>
<dbReference type="AlphaFoldDB" id="A0A6C0L0S9"/>